<dbReference type="EMBL" id="PSQE01000006">
    <property type="protein sequence ID" value="RHN51673.1"/>
    <property type="molecule type" value="Genomic_DNA"/>
</dbReference>
<comment type="caution">
    <text evidence="2">The sequence shown here is derived from an EMBL/GenBank/DDBJ whole genome shotgun (WGS) entry which is preliminary data.</text>
</comment>
<dbReference type="Proteomes" id="UP000265566">
    <property type="component" value="Chromosome 6"/>
</dbReference>
<reference evidence="2" key="1">
    <citation type="journal article" date="2018" name="Nat. Plants">
        <title>Whole-genome landscape of Medicago truncatula symbiotic genes.</title>
        <authorList>
            <person name="Pecrix Y."/>
            <person name="Gamas P."/>
            <person name="Carrere S."/>
        </authorList>
    </citation>
    <scope>NUCLEOTIDE SEQUENCE</scope>
    <source>
        <tissue evidence="2">Leaves</tissue>
    </source>
</reference>
<organism evidence="2">
    <name type="scientific">Medicago truncatula</name>
    <name type="common">Barrel medic</name>
    <name type="synonym">Medicago tribuloides</name>
    <dbReference type="NCBI Taxonomy" id="3880"/>
    <lineage>
        <taxon>Eukaryota</taxon>
        <taxon>Viridiplantae</taxon>
        <taxon>Streptophyta</taxon>
        <taxon>Embryophyta</taxon>
        <taxon>Tracheophyta</taxon>
        <taxon>Spermatophyta</taxon>
        <taxon>Magnoliopsida</taxon>
        <taxon>eudicotyledons</taxon>
        <taxon>Gunneridae</taxon>
        <taxon>Pentapetalae</taxon>
        <taxon>rosids</taxon>
        <taxon>fabids</taxon>
        <taxon>Fabales</taxon>
        <taxon>Fabaceae</taxon>
        <taxon>Papilionoideae</taxon>
        <taxon>50 kb inversion clade</taxon>
        <taxon>NPAAA clade</taxon>
        <taxon>Hologalegina</taxon>
        <taxon>IRL clade</taxon>
        <taxon>Trifolieae</taxon>
        <taxon>Medicago</taxon>
    </lineage>
</organism>
<accession>A0A396HGH4</accession>
<keyword evidence="1" id="KW-1133">Transmembrane helix</keyword>
<evidence type="ECO:0008006" key="3">
    <source>
        <dbReference type="Google" id="ProtNLM"/>
    </source>
</evidence>
<evidence type="ECO:0000313" key="2">
    <source>
        <dbReference type="EMBL" id="RHN51673.1"/>
    </source>
</evidence>
<proteinExistence type="predicted"/>
<dbReference type="AlphaFoldDB" id="A0A396HGH4"/>
<evidence type="ECO:0000256" key="1">
    <source>
        <dbReference type="SAM" id="Phobius"/>
    </source>
</evidence>
<keyword evidence="1" id="KW-0812">Transmembrane</keyword>
<keyword evidence="1" id="KW-0472">Membrane</keyword>
<dbReference type="Gramene" id="rna36163">
    <property type="protein sequence ID" value="RHN51673.1"/>
    <property type="gene ID" value="gene36163"/>
</dbReference>
<feature type="transmembrane region" description="Helical" evidence="1">
    <location>
        <begin position="6"/>
        <end position="30"/>
    </location>
</feature>
<sequence length="70" mass="8432">MSILTENYVCILDFCNRCALCFYFYCYFILVKSKSKFRELIVLSRICSFPAHICFRQYQLICSSTNLFHY</sequence>
<protein>
    <recommendedName>
        <fullName evidence="3">Transmembrane protein</fullName>
    </recommendedName>
</protein>
<gene>
    <name evidence="2" type="ORF">MtrunA17_Chr6g0471361</name>
</gene>
<name>A0A396HGH4_MEDTR</name>